<protein>
    <recommendedName>
        <fullName evidence="4">Chitin-binding type-2 domain-containing protein</fullName>
    </recommendedName>
</protein>
<dbReference type="InterPro" id="IPR036508">
    <property type="entry name" value="Chitin-bd_dom_sf"/>
</dbReference>
<proteinExistence type="predicted"/>
<evidence type="ECO:0008006" key="4">
    <source>
        <dbReference type="Google" id="ProtNLM"/>
    </source>
</evidence>
<feature type="compositionally biased region" description="Low complexity" evidence="1">
    <location>
        <begin position="186"/>
        <end position="205"/>
    </location>
</feature>
<evidence type="ECO:0000256" key="1">
    <source>
        <dbReference type="SAM" id="MobiDB-lite"/>
    </source>
</evidence>
<accession>A0A553PQN8</accession>
<dbReference type="Proteomes" id="UP000318571">
    <property type="component" value="Chromosome 6"/>
</dbReference>
<dbReference type="GO" id="GO:0008061">
    <property type="term" value="F:chitin binding"/>
    <property type="evidence" value="ECO:0007669"/>
    <property type="project" value="InterPro"/>
</dbReference>
<feature type="region of interest" description="Disordered" evidence="1">
    <location>
        <begin position="69"/>
        <end position="88"/>
    </location>
</feature>
<dbReference type="EMBL" id="VCGU01000002">
    <property type="protein sequence ID" value="TRY79991.1"/>
    <property type="molecule type" value="Genomic_DNA"/>
</dbReference>
<dbReference type="AlphaFoldDB" id="A0A553PQN8"/>
<feature type="region of interest" description="Disordered" evidence="1">
    <location>
        <begin position="180"/>
        <end position="255"/>
    </location>
</feature>
<evidence type="ECO:0000313" key="2">
    <source>
        <dbReference type="EMBL" id="TRY79991.1"/>
    </source>
</evidence>
<feature type="non-terminal residue" evidence="2">
    <location>
        <position position="270"/>
    </location>
</feature>
<name>A0A553PQN8_TIGCA</name>
<dbReference type="SUPFAM" id="SSF57625">
    <property type="entry name" value="Invertebrate chitin-binding proteins"/>
    <property type="match status" value="1"/>
</dbReference>
<organism evidence="2 3">
    <name type="scientific">Tigriopus californicus</name>
    <name type="common">Marine copepod</name>
    <dbReference type="NCBI Taxonomy" id="6832"/>
    <lineage>
        <taxon>Eukaryota</taxon>
        <taxon>Metazoa</taxon>
        <taxon>Ecdysozoa</taxon>
        <taxon>Arthropoda</taxon>
        <taxon>Crustacea</taxon>
        <taxon>Multicrustacea</taxon>
        <taxon>Hexanauplia</taxon>
        <taxon>Copepoda</taxon>
        <taxon>Harpacticoida</taxon>
        <taxon>Harpacticidae</taxon>
        <taxon>Tigriopus</taxon>
    </lineage>
</organism>
<evidence type="ECO:0000313" key="3">
    <source>
        <dbReference type="Proteomes" id="UP000318571"/>
    </source>
</evidence>
<comment type="caution">
    <text evidence="2">The sequence shown here is derived from an EMBL/GenBank/DDBJ whole genome shotgun (WGS) entry which is preliminary data.</text>
</comment>
<sequence>MFSSPVSESATSSTLVTSSSLSRRLSISNMRCSRALLVVLELALVCDCSYGQSLWELILGQPLSRTSTISTTTTTTSTTTTTKAPTTSRGSRVIIDPSYLLGCLEPGTFPVVGDCSRFVVCHTGALGLRGQRYKCPSDFFYNGRSRALSQPRVLDFLSNVYSNRFRSLLQSPNRCLPRDEVECPWSSPESQPSSLTSSQSQELSTKGPDLGGELPQERSSTTEGISRTTSTTTATTTKPKETTTIQPASTTTTMSMKSSTNNYFSFLSLL</sequence>
<reference evidence="2 3" key="1">
    <citation type="journal article" date="2018" name="Nat. Ecol. Evol.">
        <title>Genomic signatures of mitonuclear coevolution across populations of Tigriopus californicus.</title>
        <authorList>
            <person name="Barreto F.S."/>
            <person name="Watson E.T."/>
            <person name="Lima T.G."/>
            <person name="Willett C.S."/>
            <person name="Edmands S."/>
            <person name="Li W."/>
            <person name="Burton R.S."/>
        </authorList>
    </citation>
    <scope>NUCLEOTIDE SEQUENCE [LARGE SCALE GENOMIC DNA]</scope>
    <source>
        <strain evidence="2 3">San Diego</strain>
    </source>
</reference>
<keyword evidence="3" id="KW-1185">Reference proteome</keyword>
<gene>
    <name evidence="2" type="ORF">TCAL_11369</name>
</gene>
<feature type="compositionally biased region" description="Low complexity" evidence="1">
    <location>
        <begin position="218"/>
        <end position="255"/>
    </location>
</feature>